<accession>A0ABP0CGA1</accession>
<keyword evidence="10" id="KW-1185">Reference proteome</keyword>
<evidence type="ECO:0000256" key="1">
    <source>
        <dbReference type="ARBA" id="ARBA00004123"/>
    </source>
</evidence>
<dbReference type="InterPro" id="IPR036864">
    <property type="entry name" value="Zn2-C6_fun-type_DNA-bd_sf"/>
</dbReference>
<dbReference type="PANTHER" id="PTHR37534:SF20">
    <property type="entry name" value="PRO1A C6 ZINK-FINGER PROTEIN"/>
    <property type="match status" value="1"/>
</dbReference>
<dbReference type="CDD" id="cd00067">
    <property type="entry name" value="GAL4"/>
    <property type="match status" value="1"/>
</dbReference>
<dbReference type="InterPro" id="IPR001138">
    <property type="entry name" value="Zn2Cys6_DnaBD"/>
</dbReference>
<feature type="region of interest" description="Disordered" evidence="7">
    <location>
        <begin position="634"/>
        <end position="671"/>
    </location>
</feature>
<name>A0ABP0CGA1_9PEZI</name>
<feature type="region of interest" description="Disordered" evidence="7">
    <location>
        <begin position="114"/>
        <end position="169"/>
    </location>
</feature>
<dbReference type="Gene3D" id="4.10.240.10">
    <property type="entry name" value="Zn(2)-C6 fungal-type DNA-binding domain"/>
    <property type="match status" value="1"/>
</dbReference>
<feature type="compositionally biased region" description="Low complexity" evidence="7">
    <location>
        <begin position="640"/>
        <end position="653"/>
    </location>
</feature>
<keyword evidence="4" id="KW-0238">DNA-binding</keyword>
<organism evidence="9 10">
    <name type="scientific">Sporothrix curviconia</name>
    <dbReference type="NCBI Taxonomy" id="1260050"/>
    <lineage>
        <taxon>Eukaryota</taxon>
        <taxon>Fungi</taxon>
        <taxon>Dikarya</taxon>
        <taxon>Ascomycota</taxon>
        <taxon>Pezizomycotina</taxon>
        <taxon>Sordariomycetes</taxon>
        <taxon>Sordariomycetidae</taxon>
        <taxon>Ophiostomatales</taxon>
        <taxon>Ophiostomataceae</taxon>
        <taxon>Sporothrix</taxon>
    </lineage>
</organism>
<evidence type="ECO:0000256" key="6">
    <source>
        <dbReference type="ARBA" id="ARBA00023242"/>
    </source>
</evidence>
<keyword evidence="6" id="KW-0539">Nucleus</keyword>
<reference evidence="9 10" key="1">
    <citation type="submission" date="2024-01" db="EMBL/GenBank/DDBJ databases">
        <authorList>
            <person name="Allen C."/>
            <person name="Tagirdzhanova G."/>
        </authorList>
    </citation>
    <scope>NUCLEOTIDE SEQUENCE [LARGE SCALE GENOMIC DNA]</scope>
</reference>
<evidence type="ECO:0000259" key="8">
    <source>
        <dbReference type="PROSITE" id="PS50048"/>
    </source>
</evidence>
<dbReference type="EMBL" id="CAWUHB010000056">
    <property type="protein sequence ID" value="CAK7231099.1"/>
    <property type="molecule type" value="Genomic_DNA"/>
</dbReference>
<keyword evidence="3" id="KW-0805">Transcription regulation</keyword>
<keyword evidence="2" id="KW-0862">Zinc</keyword>
<dbReference type="PANTHER" id="PTHR37534">
    <property type="entry name" value="TRANSCRIPTIONAL ACTIVATOR PROTEIN UGA3"/>
    <property type="match status" value="1"/>
</dbReference>
<sequence length="810" mass="86438">MAARPPRSSAGCWTCRLRRKKCDEARPVCEGCAALEIECLYSEARPSWMDNGPRQRAMADRLKLAVKDRAAWRREKRFLRDIETGAAAISLGGGGGGSGEKAAGTAHIFSVSSSSSPFAVPPTASTASTAPMVSAPASRTEHQGTSSATSSTSPNTPTDDSTGSNTGCVNCAGNEDGAATAASSSSSSSSPWWLFDKSEASLAPPSLERERELNLMMIYLDFVFPFLYPFCRPTVLSSGRGWLLVLLMKNKAVFHSALSLSSYYMAVVATTTASLHAAAQHGGGGGGGGHGAVGAHRRPPVAVPSVSAAVDNGGSGSGDHSGCLPAMAAELHKQQELSLRELQRTISAISRCQPHLSTHINTEHLAESARALESILHLLSFEVVLQRFDSWQVHLDAALALFEQMLRQSSECAPPGKQPWEHMMDRLSPFDRAALAAQRPPFPMPHGSDQAALQFYASLLFYMDTVTSTITATPPRLQRYQHYLVAPDNCGGSKEQTKAATNGHLQGLWAIQDPAVAFYLNPEEVVGIDSWVLLALADAVALAAWKKDAVAAKRLNVAELLARAAPIEQRLRGHIAALEAKLQRRAAAARGGFPRDAPPTFPLSAGFYSRYIAAAEVQINEYFESQRNAVIYGTDGGDTSSSSSSNNNNNNNNNKDDDGTHIPSLPAPPHADSAAHLSVETVSHIWGLGVLTYLLVVVNGWQPKADGVRQAADRTLAQLAALPSASCLRVAAWPLCVAGCLATTPQQRALYPGMVSEICGGELFGTVNEALRIMEAVWAAQRAEGDGAARSTEWDFARCFNILGRRAFLL</sequence>
<dbReference type="PROSITE" id="PS50048">
    <property type="entry name" value="ZN2_CY6_FUNGAL_2"/>
    <property type="match status" value="1"/>
</dbReference>
<comment type="subcellular location">
    <subcellularLocation>
        <location evidence="1">Nucleus</location>
    </subcellularLocation>
</comment>
<protein>
    <recommendedName>
        <fullName evidence="8">Zn(2)-C6 fungal-type domain-containing protein</fullName>
    </recommendedName>
</protein>
<dbReference type="InterPro" id="IPR021858">
    <property type="entry name" value="Fun_TF"/>
</dbReference>
<keyword evidence="5" id="KW-0804">Transcription</keyword>
<evidence type="ECO:0000256" key="5">
    <source>
        <dbReference type="ARBA" id="ARBA00023163"/>
    </source>
</evidence>
<evidence type="ECO:0000313" key="10">
    <source>
        <dbReference type="Proteomes" id="UP001642405"/>
    </source>
</evidence>
<proteinExistence type="predicted"/>
<feature type="compositionally biased region" description="Low complexity" evidence="7">
    <location>
        <begin position="114"/>
        <end position="164"/>
    </location>
</feature>
<dbReference type="PROSITE" id="PS00463">
    <property type="entry name" value="ZN2_CY6_FUNGAL_1"/>
    <property type="match status" value="1"/>
</dbReference>
<dbReference type="SUPFAM" id="SSF57701">
    <property type="entry name" value="Zn2/Cys6 DNA-binding domain"/>
    <property type="match status" value="1"/>
</dbReference>
<evidence type="ECO:0000256" key="3">
    <source>
        <dbReference type="ARBA" id="ARBA00023015"/>
    </source>
</evidence>
<gene>
    <name evidence="9" type="ORF">SCUCBS95973_007798</name>
</gene>
<dbReference type="Pfam" id="PF11951">
    <property type="entry name" value="Fungal_trans_2"/>
    <property type="match status" value="2"/>
</dbReference>
<dbReference type="SMART" id="SM00066">
    <property type="entry name" value="GAL4"/>
    <property type="match status" value="1"/>
</dbReference>
<evidence type="ECO:0000256" key="2">
    <source>
        <dbReference type="ARBA" id="ARBA00022833"/>
    </source>
</evidence>
<evidence type="ECO:0000256" key="4">
    <source>
        <dbReference type="ARBA" id="ARBA00023125"/>
    </source>
</evidence>
<dbReference type="Pfam" id="PF00172">
    <property type="entry name" value="Zn_clus"/>
    <property type="match status" value="1"/>
</dbReference>
<comment type="caution">
    <text evidence="9">The sequence shown here is derived from an EMBL/GenBank/DDBJ whole genome shotgun (WGS) entry which is preliminary data.</text>
</comment>
<feature type="domain" description="Zn(2)-C6 fungal-type" evidence="8">
    <location>
        <begin position="11"/>
        <end position="41"/>
    </location>
</feature>
<evidence type="ECO:0000313" key="9">
    <source>
        <dbReference type="EMBL" id="CAK7231099.1"/>
    </source>
</evidence>
<evidence type="ECO:0000256" key="7">
    <source>
        <dbReference type="SAM" id="MobiDB-lite"/>
    </source>
</evidence>
<dbReference type="Proteomes" id="UP001642405">
    <property type="component" value="Unassembled WGS sequence"/>
</dbReference>